<dbReference type="InterPro" id="IPR054793">
    <property type="entry name" value="AlsR"/>
</dbReference>
<dbReference type="GO" id="GO:0032993">
    <property type="term" value="C:protein-DNA complex"/>
    <property type="evidence" value="ECO:0007669"/>
    <property type="project" value="TreeGrafter"/>
</dbReference>
<organism evidence="6">
    <name type="scientific">Sporolactobacillus sp. Y61</name>
    <dbReference type="NCBI Taxonomy" id="3160863"/>
    <lineage>
        <taxon>Bacteria</taxon>
        <taxon>Bacillati</taxon>
        <taxon>Bacillota</taxon>
        <taxon>Bacilli</taxon>
        <taxon>Bacillales</taxon>
        <taxon>Sporolactobacillaceae</taxon>
        <taxon>Sporolactobacillus</taxon>
    </lineage>
</organism>
<reference evidence="6" key="1">
    <citation type="submission" date="2024-06" db="EMBL/GenBank/DDBJ databases">
        <authorList>
            <person name="Fan A."/>
            <person name="Zhang F.Y."/>
            <person name="Zhang L."/>
        </authorList>
    </citation>
    <scope>NUCLEOTIDE SEQUENCE</scope>
    <source>
        <strain evidence="6">Y61</strain>
    </source>
</reference>
<evidence type="ECO:0000256" key="4">
    <source>
        <dbReference type="ARBA" id="ARBA00023163"/>
    </source>
</evidence>
<proteinExistence type="inferred from homology"/>
<keyword evidence="4" id="KW-0804">Transcription</keyword>
<evidence type="ECO:0000313" key="6">
    <source>
        <dbReference type="EMBL" id="XCJ15738.1"/>
    </source>
</evidence>
<dbReference type="FunFam" id="1.10.10.10:FF:000001">
    <property type="entry name" value="LysR family transcriptional regulator"/>
    <property type="match status" value="1"/>
</dbReference>
<protein>
    <submittedName>
        <fullName evidence="6">Acetoin biosynthesis transcriptional regulator AlsR</fullName>
    </submittedName>
</protein>
<dbReference type="PANTHER" id="PTHR30346:SF0">
    <property type="entry name" value="HCA OPERON TRANSCRIPTIONAL ACTIVATOR HCAR"/>
    <property type="match status" value="1"/>
</dbReference>
<dbReference type="Pfam" id="PF00126">
    <property type="entry name" value="HTH_1"/>
    <property type="match status" value="1"/>
</dbReference>
<dbReference type="NCBIfam" id="NF045775">
    <property type="entry name" value="acetoin_reg_AlsR"/>
    <property type="match status" value="1"/>
</dbReference>
<name>A0AAU8IC33_9BACL</name>
<dbReference type="InterPro" id="IPR005119">
    <property type="entry name" value="LysR_subst-bd"/>
</dbReference>
<gene>
    <name evidence="6" type="primary">alsR</name>
    <name evidence="6" type="ORF">ABNN70_08330</name>
</gene>
<dbReference type="Gene3D" id="3.40.190.10">
    <property type="entry name" value="Periplasmic binding protein-like II"/>
    <property type="match status" value="2"/>
</dbReference>
<keyword evidence="3" id="KW-0238">DNA-binding</keyword>
<dbReference type="InterPro" id="IPR036388">
    <property type="entry name" value="WH-like_DNA-bd_sf"/>
</dbReference>
<evidence type="ECO:0000256" key="3">
    <source>
        <dbReference type="ARBA" id="ARBA00023125"/>
    </source>
</evidence>
<dbReference type="GO" id="GO:0003677">
    <property type="term" value="F:DNA binding"/>
    <property type="evidence" value="ECO:0007669"/>
    <property type="project" value="UniProtKB-KW"/>
</dbReference>
<dbReference type="SUPFAM" id="SSF53850">
    <property type="entry name" value="Periplasmic binding protein-like II"/>
    <property type="match status" value="1"/>
</dbReference>
<dbReference type="InterPro" id="IPR036390">
    <property type="entry name" value="WH_DNA-bd_sf"/>
</dbReference>
<dbReference type="GO" id="GO:0003700">
    <property type="term" value="F:DNA-binding transcription factor activity"/>
    <property type="evidence" value="ECO:0007669"/>
    <property type="project" value="InterPro"/>
</dbReference>
<dbReference type="InterPro" id="IPR000847">
    <property type="entry name" value="LysR_HTH_N"/>
</dbReference>
<dbReference type="PRINTS" id="PR00039">
    <property type="entry name" value="HTHLYSR"/>
</dbReference>
<evidence type="ECO:0000256" key="1">
    <source>
        <dbReference type="ARBA" id="ARBA00009437"/>
    </source>
</evidence>
<dbReference type="EMBL" id="CP159510">
    <property type="protein sequence ID" value="XCJ15738.1"/>
    <property type="molecule type" value="Genomic_DNA"/>
</dbReference>
<dbReference type="SUPFAM" id="SSF46785">
    <property type="entry name" value="Winged helix' DNA-binding domain"/>
    <property type="match status" value="1"/>
</dbReference>
<feature type="domain" description="HTH lysR-type" evidence="5">
    <location>
        <begin position="1"/>
        <end position="58"/>
    </location>
</feature>
<accession>A0AAU8IC33</accession>
<dbReference type="Gene3D" id="1.10.10.10">
    <property type="entry name" value="Winged helix-like DNA-binding domain superfamily/Winged helix DNA-binding domain"/>
    <property type="match status" value="1"/>
</dbReference>
<keyword evidence="2" id="KW-0805">Transcription regulation</keyword>
<dbReference type="PANTHER" id="PTHR30346">
    <property type="entry name" value="TRANSCRIPTIONAL DUAL REGULATOR HCAR-RELATED"/>
    <property type="match status" value="1"/>
</dbReference>
<dbReference type="PROSITE" id="PS50931">
    <property type="entry name" value="HTH_LYSR"/>
    <property type="match status" value="1"/>
</dbReference>
<dbReference type="RefSeq" id="WP_129928688.1">
    <property type="nucleotide sequence ID" value="NZ_CP159510.1"/>
</dbReference>
<dbReference type="Pfam" id="PF03466">
    <property type="entry name" value="LysR_substrate"/>
    <property type="match status" value="1"/>
</dbReference>
<dbReference type="AlphaFoldDB" id="A0AAU8IC33"/>
<evidence type="ECO:0000256" key="2">
    <source>
        <dbReference type="ARBA" id="ARBA00023015"/>
    </source>
</evidence>
<comment type="similarity">
    <text evidence="1">Belongs to the LysR transcriptional regulatory family.</text>
</comment>
<sequence>MELRQFIYFITVAEELHFGRAAERLRMTQPPLSKQIQQFEEEIGVTLFKRNKRHVELTTAGEFFLPEARQVLAQAEQAVSTAQRAQRGEFGRLVIGFVGSATYDILPRFIREYRKNFPDVAVVLHELSTPDQISALIGNRIDIGLLHPPISSSLIEAEPVKQGFAALALPKNHPLAEKKKLHIEDLRDQSFILVSREIWPGLYDEFLSLFRDVPFSPNIVQEATEYQMVVGLVSAGIGIGVVPAGAEKLFNLDVVYREIAGIKLHAVLSLARRKTNSNPAMHQFISLTRKIGKVID</sequence>
<evidence type="ECO:0000259" key="5">
    <source>
        <dbReference type="PROSITE" id="PS50931"/>
    </source>
</evidence>